<dbReference type="Proteomes" id="UP001347796">
    <property type="component" value="Unassembled WGS sequence"/>
</dbReference>
<feature type="binding site" evidence="14">
    <location>
        <position position="137"/>
    </location>
    <ligand>
        <name>ATP</name>
        <dbReference type="ChEBI" id="CHEBI:30616"/>
    </ligand>
</feature>
<dbReference type="PRINTS" id="PR00452">
    <property type="entry name" value="SH3DOMAIN"/>
</dbReference>
<comment type="caution">
    <text evidence="19">The sequence shown here is derived from an EMBL/GenBank/DDBJ whole genome shotgun (WGS) entry which is preliminary data.</text>
</comment>
<evidence type="ECO:0000256" key="15">
    <source>
        <dbReference type="SAM" id="Coils"/>
    </source>
</evidence>
<evidence type="ECO:0000259" key="17">
    <source>
        <dbReference type="PROSITE" id="PS50002"/>
    </source>
</evidence>
<dbReference type="InterPro" id="IPR017441">
    <property type="entry name" value="Protein_kinase_ATP_BS"/>
</dbReference>
<dbReference type="PRINTS" id="PR00109">
    <property type="entry name" value="TYRKINASE"/>
</dbReference>
<dbReference type="Gene3D" id="2.30.30.40">
    <property type="entry name" value="SH3 Domains"/>
    <property type="match status" value="1"/>
</dbReference>
<feature type="compositionally biased region" description="Polar residues" evidence="16">
    <location>
        <begin position="896"/>
        <end position="905"/>
    </location>
</feature>
<dbReference type="PROSITE" id="PS00108">
    <property type="entry name" value="PROTEIN_KINASE_ST"/>
    <property type="match status" value="1"/>
</dbReference>
<evidence type="ECO:0000256" key="4">
    <source>
        <dbReference type="ARBA" id="ARBA00022443"/>
    </source>
</evidence>
<keyword evidence="15" id="KW-0175">Coiled coil</keyword>
<reference evidence="19 20" key="1">
    <citation type="submission" date="2024-01" db="EMBL/GenBank/DDBJ databases">
        <title>The genome of the rayed Mediterranean limpet Patella caerulea (Linnaeus, 1758).</title>
        <authorList>
            <person name="Anh-Thu Weber A."/>
            <person name="Halstead-Nussloch G."/>
        </authorList>
    </citation>
    <scope>NUCLEOTIDE SEQUENCE [LARGE SCALE GENOMIC DNA]</scope>
    <source>
        <strain evidence="19">AATW-2023a</strain>
        <tissue evidence="19">Whole specimen</tissue>
    </source>
</reference>
<evidence type="ECO:0000313" key="19">
    <source>
        <dbReference type="EMBL" id="KAK6183726.1"/>
    </source>
</evidence>
<dbReference type="InterPro" id="IPR011009">
    <property type="entry name" value="Kinase-like_dom_sf"/>
</dbReference>
<evidence type="ECO:0000313" key="20">
    <source>
        <dbReference type="Proteomes" id="UP001347796"/>
    </source>
</evidence>
<dbReference type="InterPro" id="IPR036028">
    <property type="entry name" value="SH3-like_dom_sf"/>
</dbReference>
<evidence type="ECO:0000256" key="11">
    <source>
        <dbReference type="ARBA" id="ARBA00047559"/>
    </source>
</evidence>
<feature type="compositionally biased region" description="Polar residues" evidence="16">
    <location>
        <begin position="865"/>
        <end position="888"/>
    </location>
</feature>
<evidence type="ECO:0000256" key="3">
    <source>
        <dbReference type="ARBA" id="ARBA00012406"/>
    </source>
</evidence>
<keyword evidence="5" id="KW-0723">Serine/threonine-protein kinase</keyword>
<comment type="catalytic activity">
    <reaction evidence="11">
        <text>L-threonyl-[protein] + ATP = O-phospho-L-threonyl-[protein] + ADP + H(+)</text>
        <dbReference type="Rhea" id="RHEA:46608"/>
        <dbReference type="Rhea" id="RHEA-COMP:11060"/>
        <dbReference type="Rhea" id="RHEA-COMP:11605"/>
        <dbReference type="ChEBI" id="CHEBI:15378"/>
        <dbReference type="ChEBI" id="CHEBI:30013"/>
        <dbReference type="ChEBI" id="CHEBI:30616"/>
        <dbReference type="ChEBI" id="CHEBI:61977"/>
        <dbReference type="ChEBI" id="CHEBI:456216"/>
        <dbReference type="EC" id="2.7.11.25"/>
    </reaction>
</comment>
<feature type="region of interest" description="Disordered" evidence="16">
    <location>
        <begin position="698"/>
        <end position="727"/>
    </location>
</feature>
<dbReference type="SMART" id="SM00220">
    <property type="entry name" value="S_TKc"/>
    <property type="match status" value="1"/>
</dbReference>
<feature type="region of interest" description="Disordered" evidence="16">
    <location>
        <begin position="765"/>
        <end position="905"/>
    </location>
</feature>
<dbReference type="FunFam" id="1.10.510.10:FF:000076">
    <property type="entry name" value="Mitogen-activated protein kinase kinase kinase"/>
    <property type="match status" value="1"/>
</dbReference>
<dbReference type="InterPro" id="IPR001245">
    <property type="entry name" value="Ser-Thr/Tyr_kinase_cat_dom"/>
</dbReference>
<name>A0AAN8JVJ2_PATCE</name>
<dbReference type="SUPFAM" id="SSF50044">
    <property type="entry name" value="SH3-domain"/>
    <property type="match status" value="1"/>
</dbReference>
<evidence type="ECO:0000256" key="9">
    <source>
        <dbReference type="ARBA" id="ARBA00022777"/>
    </source>
</evidence>
<evidence type="ECO:0000256" key="2">
    <source>
        <dbReference type="ARBA" id="ARBA00006529"/>
    </source>
</evidence>
<dbReference type="PANTHER" id="PTHR44329">
    <property type="entry name" value="SERINE/THREONINE-PROTEIN KINASE TNNI3K-RELATED"/>
    <property type="match status" value="1"/>
</dbReference>
<feature type="domain" description="SH3" evidence="17">
    <location>
        <begin position="26"/>
        <end position="90"/>
    </location>
</feature>
<dbReference type="Pfam" id="PF00018">
    <property type="entry name" value="SH3_1"/>
    <property type="match status" value="1"/>
</dbReference>
<keyword evidence="20" id="KW-1185">Reference proteome</keyword>
<organism evidence="19 20">
    <name type="scientific">Patella caerulea</name>
    <name type="common">Rayed Mediterranean limpet</name>
    <dbReference type="NCBI Taxonomy" id="87958"/>
    <lineage>
        <taxon>Eukaryota</taxon>
        <taxon>Metazoa</taxon>
        <taxon>Spiralia</taxon>
        <taxon>Lophotrochozoa</taxon>
        <taxon>Mollusca</taxon>
        <taxon>Gastropoda</taxon>
        <taxon>Patellogastropoda</taxon>
        <taxon>Patelloidea</taxon>
        <taxon>Patellidae</taxon>
        <taxon>Patella</taxon>
    </lineage>
</organism>
<feature type="coiled-coil region" evidence="15">
    <location>
        <begin position="390"/>
        <end position="433"/>
    </location>
</feature>
<feature type="compositionally biased region" description="Low complexity" evidence="16">
    <location>
        <begin position="823"/>
        <end position="836"/>
    </location>
</feature>
<sequence>MDPYRLSNWRRNNERVERPASLLPPQTTPIWTAVFDYSATKEDELTIKQGEEVRILSTDESISGNDGWWTGSVGSKVGIFPSNFVRKDVNVLPPISRDSKRPFEIDFQELVLNEVIGVGGFGKVYRGMWRKKTVAIKVARQDSDPEKPGSALENICQEAKLFWLLDHPNISNLVGVCLKEPDLCLVMEYAAGGSLNRILGAQRIPPDILVDWAIQIARGMHYLHEEAPLPLVHRDLKSSNILLKESIENGDLSRKTLKITDFGLAREVQKTTRMSQAGTYAWMAPEVIKFSKYSKTSDIWSYGVVLWELLTGETPYKGIDTLGVAYGVAVNKLKLPVPSTCPAPFSQLMSDCWSQEPHERPTFSEILETLEEIATSSFMAYPQESFHTLQEDWKLEIEAMFEELRSCEKELRCREEEITKAELQQKIHEASLRKREQDLTEREFEVLERELNILILQQLVQKPTPKKRNKKSKLKSLRTLGGTMISEPSGFTHNITVTSDKITSPERQSPDSPPVAPAQLRLRAIAYPSSGKQKKGKTWGPSSVQTDRHQRSSIIMADGRWSKSAPNLEKTLRNMGGHSNTLYNEESAWPEFIDDQKNIPSTVVNGNHDTKRPTSQKKHMSVWCKMGMMLASVGSGFDIRVANSTAIHPQLHGTDDSMKKRDSFIGQRRDAYLGAVRDNLIEGEGEFRTSNYTNPSAFRHTYHGTNSRSRAKLYMDDDSPPLDLSSESPDYTFQPFILERIKNTRICDTNGGNMISPIPSSDMIMFHRQHSGGSNDDQTRDTLRSSNRKRHSVTFDDNFNPDLNNLPSATSTPIGTYNPKPTPSSDASPSSSTNPKTSYNDVYPTNNSPLSIPPQRNPVGGSPLQRPTTLAIGTTSRTKVKFDTSNQGDTRDSPRNYFTPSEMENPTFFSTRSRLSPGNTPPHVSHAKTLLDIDVEGQSRDSTQPLVLHTPKNRFRVHELEQEFLF</sequence>
<dbReference type="PROSITE" id="PS50002">
    <property type="entry name" value="SH3"/>
    <property type="match status" value="1"/>
</dbReference>
<dbReference type="InterPro" id="IPR008271">
    <property type="entry name" value="Ser/Thr_kinase_AS"/>
</dbReference>
<dbReference type="PANTHER" id="PTHR44329:SF293">
    <property type="entry name" value="MITOGEN-ACTIVATED PROTEIN KINASE KINASE KINASE"/>
    <property type="match status" value="1"/>
</dbReference>
<dbReference type="Gene3D" id="3.30.200.20">
    <property type="entry name" value="Phosphorylase Kinase, domain 1"/>
    <property type="match status" value="1"/>
</dbReference>
<dbReference type="SUPFAM" id="SSF56112">
    <property type="entry name" value="Protein kinase-like (PK-like)"/>
    <property type="match status" value="1"/>
</dbReference>
<proteinExistence type="inferred from homology"/>
<dbReference type="EMBL" id="JAZGQO010000007">
    <property type="protein sequence ID" value="KAK6183726.1"/>
    <property type="molecule type" value="Genomic_DNA"/>
</dbReference>
<dbReference type="SMART" id="SM00326">
    <property type="entry name" value="SH3"/>
    <property type="match status" value="1"/>
</dbReference>
<keyword evidence="10 14" id="KW-0067">ATP-binding</keyword>
<comment type="catalytic activity">
    <reaction evidence="12">
        <text>L-seryl-[protein] + ATP = O-phospho-L-seryl-[protein] + ADP + H(+)</text>
        <dbReference type="Rhea" id="RHEA:17989"/>
        <dbReference type="Rhea" id="RHEA-COMP:9863"/>
        <dbReference type="Rhea" id="RHEA-COMP:11604"/>
        <dbReference type="ChEBI" id="CHEBI:15378"/>
        <dbReference type="ChEBI" id="CHEBI:29999"/>
        <dbReference type="ChEBI" id="CHEBI:30616"/>
        <dbReference type="ChEBI" id="CHEBI:83421"/>
        <dbReference type="ChEBI" id="CHEBI:456216"/>
        <dbReference type="EC" id="2.7.11.25"/>
    </reaction>
</comment>
<keyword evidence="7" id="KW-0677">Repeat</keyword>
<evidence type="ECO:0000256" key="6">
    <source>
        <dbReference type="ARBA" id="ARBA00022679"/>
    </source>
</evidence>
<feature type="region of interest" description="Disordered" evidence="16">
    <location>
        <begin position="526"/>
        <end position="549"/>
    </location>
</feature>
<dbReference type="Pfam" id="PF07714">
    <property type="entry name" value="PK_Tyr_Ser-Thr"/>
    <property type="match status" value="1"/>
</dbReference>
<dbReference type="InterPro" id="IPR051681">
    <property type="entry name" value="Ser/Thr_Kinases-Pseudokinases"/>
</dbReference>
<comment type="similarity">
    <text evidence="2">Belongs to the protein kinase superfamily. STE Ser/Thr protein kinase family. MAP kinase kinase kinase subfamily.</text>
</comment>
<keyword evidence="8 14" id="KW-0547">Nucleotide-binding</keyword>
<protein>
    <recommendedName>
        <fullName evidence="3">mitogen-activated protein kinase kinase kinase</fullName>
        <ecNumber evidence="3">2.7.11.25</ecNumber>
    </recommendedName>
</protein>
<evidence type="ECO:0000256" key="16">
    <source>
        <dbReference type="SAM" id="MobiDB-lite"/>
    </source>
</evidence>
<evidence type="ECO:0000256" key="7">
    <source>
        <dbReference type="ARBA" id="ARBA00022737"/>
    </source>
</evidence>
<dbReference type="PROSITE" id="PS00107">
    <property type="entry name" value="PROTEIN_KINASE_ATP"/>
    <property type="match status" value="1"/>
</dbReference>
<gene>
    <name evidence="19" type="ORF">SNE40_011151</name>
</gene>
<keyword evidence="6" id="KW-0808">Transferase</keyword>
<dbReference type="GO" id="GO:0005524">
    <property type="term" value="F:ATP binding"/>
    <property type="evidence" value="ECO:0007669"/>
    <property type="project" value="UniProtKB-UniRule"/>
</dbReference>
<dbReference type="Gene3D" id="1.10.510.10">
    <property type="entry name" value="Transferase(Phosphotransferase) domain 1"/>
    <property type="match status" value="1"/>
</dbReference>
<evidence type="ECO:0000256" key="1">
    <source>
        <dbReference type="ARBA" id="ARBA00001946"/>
    </source>
</evidence>
<comment type="cofactor">
    <cofactor evidence="1">
        <name>Mg(2+)</name>
        <dbReference type="ChEBI" id="CHEBI:18420"/>
    </cofactor>
</comment>
<dbReference type="InterPro" id="IPR001452">
    <property type="entry name" value="SH3_domain"/>
</dbReference>
<dbReference type="PROSITE" id="PS50011">
    <property type="entry name" value="PROTEIN_KINASE_DOM"/>
    <property type="match status" value="1"/>
</dbReference>
<evidence type="ECO:0000256" key="12">
    <source>
        <dbReference type="ARBA" id="ARBA00048329"/>
    </source>
</evidence>
<dbReference type="EC" id="2.7.11.25" evidence="3"/>
<dbReference type="CDD" id="cd14061">
    <property type="entry name" value="STKc_MLK"/>
    <property type="match status" value="1"/>
</dbReference>
<evidence type="ECO:0000256" key="10">
    <source>
        <dbReference type="ARBA" id="ARBA00022840"/>
    </source>
</evidence>
<evidence type="ECO:0000256" key="13">
    <source>
        <dbReference type="PROSITE-ProRule" id="PRU00192"/>
    </source>
</evidence>
<evidence type="ECO:0000259" key="18">
    <source>
        <dbReference type="PROSITE" id="PS50011"/>
    </source>
</evidence>
<dbReference type="InterPro" id="IPR000719">
    <property type="entry name" value="Prot_kinase_dom"/>
</dbReference>
<dbReference type="GO" id="GO:0004706">
    <property type="term" value="F:JUN kinase kinase kinase activity"/>
    <property type="evidence" value="ECO:0007669"/>
    <property type="project" value="TreeGrafter"/>
</dbReference>
<evidence type="ECO:0000256" key="8">
    <source>
        <dbReference type="ARBA" id="ARBA00022741"/>
    </source>
</evidence>
<feature type="compositionally biased region" description="Low complexity" evidence="16">
    <location>
        <begin position="795"/>
        <end position="807"/>
    </location>
</feature>
<evidence type="ECO:0000256" key="14">
    <source>
        <dbReference type="PROSITE-ProRule" id="PRU10141"/>
    </source>
</evidence>
<feature type="domain" description="Protein kinase" evidence="18">
    <location>
        <begin position="110"/>
        <end position="379"/>
    </location>
</feature>
<evidence type="ECO:0000256" key="5">
    <source>
        <dbReference type="ARBA" id="ARBA00022527"/>
    </source>
</evidence>
<feature type="compositionally biased region" description="Polar residues" evidence="16">
    <location>
        <begin position="837"/>
        <end position="850"/>
    </location>
</feature>
<keyword evidence="9" id="KW-0418">Kinase</keyword>
<accession>A0AAN8JVJ2</accession>
<dbReference type="AlphaFoldDB" id="A0AAN8JVJ2"/>
<keyword evidence="4 13" id="KW-0728">SH3 domain</keyword>